<evidence type="ECO:0000313" key="1">
    <source>
        <dbReference type="EMBL" id="MVN15275.1"/>
    </source>
</evidence>
<dbReference type="AlphaFoldDB" id="A0A6N8IHG8"/>
<gene>
    <name evidence="1" type="ORF">GO738_07965</name>
</gene>
<dbReference type="Pfam" id="PF08843">
    <property type="entry name" value="AbiEii"/>
    <property type="match status" value="1"/>
</dbReference>
<dbReference type="EMBL" id="WPOC01000010">
    <property type="protein sequence ID" value="MVN15275.1"/>
    <property type="molecule type" value="Genomic_DNA"/>
</dbReference>
<keyword evidence="2" id="KW-1185">Reference proteome</keyword>
<sequence>MTKKPNSLRHLDDAIRRACGGSPDRFLETRTLMANAVVAQMIPDGVVKGGSAIKMRFGDAKTRFTTDLDTATASDPEAYAEALGAALAKGWEGFTGRIVEREPAQPKDVPPEYVMRPFDVKLSYNGKPWCTVPLEVGHNEIGDADAIDWVRLTDAEKLFETLGFPKPGKAPLMPLPHQVAQKIHALTGGGDRVRDLIDLQLIASNGTVDLEATRAVCERLFAYRKKQEWPPTVTRQPDWGALYAEQASGLPVEQEIDRAVEWANALIGEIERAPKSRAFSR</sequence>
<dbReference type="InterPro" id="IPR014942">
    <property type="entry name" value="AbiEii"/>
</dbReference>
<dbReference type="Proteomes" id="UP000468327">
    <property type="component" value="Unassembled WGS sequence"/>
</dbReference>
<reference evidence="1 2" key="1">
    <citation type="submission" date="2019-11" db="EMBL/GenBank/DDBJ databases">
        <title>Whole genome shotgun sequencing (WGS) data from Adlercreutzia equolifaciens ResAG-91, Eggerthella lenta MRI-F36, MRI-F37, MRI-F40, ResAG-49, ResAG-88, ResAG-121, ResAG-145, and Gordonibacter sp. ResAG-5, ResAG-26, ResAG-43, ResAG-50, ResAG-59.</title>
        <authorList>
            <person name="Stoll D.A."/>
            <person name="Danylec N."/>
            <person name="Franz C.M.A.P."/>
            <person name="Huch M."/>
        </authorList>
    </citation>
    <scope>NUCLEOTIDE SEQUENCE [LARGE SCALE GENOMIC DNA]</scope>
    <source>
        <strain evidence="1 2">ResAG-59</strain>
    </source>
</reference>
<comment type="caution">
    <text evidence="1">The sequence shown here is derived from an EMBL/GenBank/DDBJ whole genome shotgun (WGS) entry which is preliminary data.</text>
</comment>
<evidence type="ECO:0000313" key="2">
    <source>
        <dbReference type="Proteomes" id="UP000468327"/>
    </source>
</evidence>
<proteinExistence type="predicted"/>
<evidence type="ECO:0008006" key="3">
    <source>
        <dbReference type="Google" id="ProtNLM"/>
    </source>
</evidence>
<accession>A0A6N8IHG8</accession>
<organism evidence="1 2">
    <name type="scientific">Gordonibacter urolithinfaciens</name>
    <dbReference type="NCBI Taxonomy" id="1335613"/>
    <lineage>
        <taxon>Bacteria</taxon>
        <taxon>Bacillati</taxon>
        <taxon>Actinomycetota</taxon>
        <taxon>Coriobacteriia</taxon>
        <taxon>Eggerthellales</taxon>
        <taxon>Eggerthellaceae</taxon>
        <taxon>Gordonibacter</taxon>
    </lineage>
</organism>
<name>A0A6N8IHG8_9ACTN</name>
<protein>
    <recommendedName>
        <fullName evidence="3">Nucleotidyl transferase AbiEii/AbiGii toxin family protein</fullName>
    </recommendedName>
</protein>